<comment type="caution">
    <text evidence="2">The sequence shown here is derived from an EMBL/GenBank/DDBJ whole genome shotgun (WGS) entry which is preliminary data.</text>
</comment>
<evidence type="ECO:0000256" key="1">
    <source>
        <dbReference type="SAM" id="MobiDB-lite"/>
    </source>
</evidence>
<dbReference type="EMBL" id="JAIWYP010000009">
    <property type="protein sequence ID" value="KAH3774824.1"/>
    <property type="molecule type" value="Genomic_DNA"/>
</dbReference>
<accession>A0A9D4E9I2</accession>
<protein>
    <submittedName>
        <fullName evidence="2">Uncharacterized protein</fullName>
    </submittedName>
</protein>
<keyword evidence="3" id="KW-1185">Reference proteome</keyword>
<evidence type="ECO:0000313" key="2">
    <source>
        <dbReference type="EMBL" id="KAH3774824.1"/>
    </source>
</evidence>
<proteinExistence type="predicted"/>
<sequence>MTATTTVQKNDTHSSHHKPQYSSLHNRVLEDAYCYIDCFRALPGPKNYLPAATSPRCDESLQVFQTAGDAFQEKPSESCNDLYT</sequence>
<feature type="region of interest" description="Disordered" evidence="1">
    <location>
        <begin position="1"/>
        <end position="22"/>
    </location>
</feature>
<evidence type="ECO:0000313" key="3">
    <source>
        <dbReference type="Proteomes" id="UP000828390"/>
    </source>
</evidence>
<name>A0A9D4E9I2_DREPO</name>
<gene>
    <name evidence="2" type="ORF">DPMN_176217</name>
</gene>
<reference evidence="2" key="1">
    <citation type="journal article" date="2019" name="bioRxiv">
        <title>The Genome of the Zebra Mussel, Dreissena polymorpha: A Resource for Invasive Species Research.</title>
        <authorList>
            <person name="McCartney M.A."/>
            <person name="Auch B."/>
            <person name="Kono T."/>
            <person name="Mallez S."/>
            <person name="Zhang Y."/>
            <person name="Obille A."/>
            <person name="Becker A."/>
            <person name="Abrahante J.E."/>
            <person name="Garbe J."/>
            <person name="Badalamenti J.P."/>
            <person name="Herman A."/>
            <person name="Mangelson H."/>
            <person name="Liachko I."/>
            <person name="Sullivan S."/>
            <person name="Sone E.D."/>
            <person name="Koren S."/>
            <person name="Silverstein K.A.T."/>
            <person name="Beckman K.B."/>
            <person name="Gohl D.M."/>
        </authorList>
    </citation>
    <scope>NUCLEOTIDE SEQUENCE</scope>
    <source>
        <strain evidence="2">Duluth1</strain>
        <tissue evidence="2">Whole animal</tissue>
    </source>
</reference>
<organism evidence="2 3">
    <name type="scientific">Dreissena polymorpha</name>
    <name type="common">Zebra mussel</name>
    <name type="synonym">Mytilus polymorpha</name>
    <dbReference type="NCBI Taxonomy" id="45954"/>
    <lineage>
        <taxon>Eukaryota</taxon>
        <taxon>Metazoa</taxon>
        <taxon>Spiralia</taxon>
        <taxon>Lophotrochozoa</taxon>
        <taxon>Mollusca</taxon>
        <taxon>Bivalvia</taxon>
        <taxon>Autobranchia</taxon>
        <taxon>Heteroconchia</taxon>
        <taxon>Euheterodonta</taxon>
        <taxon>Imparidentia</taxon>
        <taxon>Neoheterodontei</taxon>
        <taxon>Myida</taxon>
        <taxon>Dreissenoidea</taxon>
        <taxon>Dreissenidae</taxon>
        <taxon>Dreissena</taxon>
    </lineage>
</organism>
<dbReference type="Proteomes" id="UP000828390">
    <property type="component" value="Unassembled WGS sequence"/>
</dbReference>
<reference evidence="2" key="2">
    <citation type="submission" date="2020-11" db="EMBL/GenBank/DDBJ databases">
        <authorList>
            <person name="McCartney M.A."/>
            <person name="Auch B."/>
            <person name="Kono T."/>
            <person name="Mallez S."/>
            <person name="Becker A."/>
            <person name="Gohl D.M."/>
            <person name="Silverstein K.A.T."/>
            <person name="Koren S."/>
            <person name="Bechman K.B."/>
            <person name="Herman A."/>
            <person name="Abrahante J.E."/>
            <person name="Garbe J."/>
        </authorList>
    </citation>
    <scope>NUCLEOTIDE SEQUENCE</scope>
    <source>
        <strain evidence="2">Duluth1</strain>
        <tissue evidence="2">Whole animal</tissue>
    </source>
</reference>
<dbReference type="AlphaFoldDB" id="A0A9D4E9I2"/>